<organism evidence="7 8">
    <name type="scientific">Ophiobolus disseminans</name>
    <dbReference type="NCBI Taxonomy" id="1469910"/>
    <lineage>
        <taxon>Eukaryota</taxon>
        <taxon>Fungi</taxon>
        <taxon>Dikarya</taxon>
        <taxon>Ascomycota</taxon>
        <taxon>Pezizomycotina</taxon>
        <taxon>Dothideomycetes</taxon>
        <taxon>Pleosporomycetidae</taxon>
        <taxon>Pleosporales</taxon>
        <taxon>Pleosporineae</taxon>
        <taxon>Phaeosphaeriaceae</taxon>
        <taxon>Ophiobolus</taxon>
    </lineage>
</organism>
<dbReference type="GO" id="GO:0071944">
    <property type="term" value="C:cell periphery"/>
    <property type="evidence" value="ECO:0007669"/>
    <property type="project" value="UniProtKB-ARBA"/>
</dbReference>
<feature type="region of interest" description="Disordered" evidence="5">
    <location>
        <begin position="304"/>
        <end position="399"/>
    </location>
</feature>
<keyword evidence="2 6" id="KW-0812">Transmembrane</keyword>
<evidence type="ECO:0000256" key="4">
    <source>
        <dbReference type="ARBA" id="ARBA00023136"/>
    </source>
</evidence>
<evidence type="ECO:0000256" key="6">
    <source>
        <dbReference type="SAM" id="Phobius"/>
    </source>
</evidence>
<dbReference type="EMBL" id="MU006232">
    <property type="protein sequence ID" value="KAF2823581.1"/>
    <property type="molecule type" value="Genomic_DNA"/>
</dbReference>
<feature type="compositionally biased region" description="Polar residues" evidence="5">
    <location>
        <begin position="322"/>
        <end position="332"/>
    </location>
</feature>
<dbReference type="PANTHER" id="PTHR15549">
    <property type="entry name" value="PAIRED IMMUNOGLOBULIN-LIKE TYPE 2 RECEPTOR"/>
    <property type="match status" value="1"/>
</dbReference>
<keyword evidence="3 6" id="KW-1133">Transmembrane helix</keyword>
<sequence length="399" mass="42003">MSLSSLPAFGPTCPLGGTWYACGTGTFFTGCCTRNPCQITCAQGDLYPAGFNPSYHGNFPDASCGSGVSFYTCTAGNTFMGCCKTNPCTSGSVCSSGFLEPAFVNRDDLRAAYGAVGGSSSTSSTRPTSASTISTSRTSAFSTIVSSTTNTATATATATRDVAVATSAPKNGPPVAAIAGGAAGGAFALAAAVGLLIYYFCHAKKSREGHEESVVRPHSDIPPMMASKNKPLPSPGPPPGYTSPDPNNYYPPHTGQYQGYNHPQQHQYALQPQELSIEPHSPAPFSHKPIPTHQRNLSELSGDTATRSELETPYGAPPGQSHFATPISSPQSGMHPDWQSPTSAHYGQNWTPHKSWQTQRELGRPYELSQGLGLQGDMGHNANVSGQQSYGDDRRHYHA</sequence>
<feature type="region of interest" description="Disordered" evidence="5">
    <location>
        <begin position="277"/>
        <end position="296"/>
    </location>
</feature>
<dbReference type="AlphaFoldDB" id="A0A6A6ZR53"/>
<feature type="region of interest" description="Disordered" evidence="5">
    <location>
        <begin position="208"/>
        <end position="260"/>
    </location>
</feature>
<evidence type="ECO:0000313" key="7">
    <source>
        <dbReference type="EMBL" id="KAF2823581.1"/>
    </source>
</evidence>
<evidence type="ECO:0000256" key="1">
    <source>
        <dbReference type="ARBA" id="ARBA00004167"/>
    </source>
</evidence>
<comment type="subcellular location">
    <subcellularLocation>
        <location evidence="1">Membrane</location>
        <topology evidence="1">Single-pass membrane protein</topology>
    </subcellularLocation>
</comment>
<proteinExistence type="predicted"/>
<dbReference type="GO" id="GO:0016020">
    <property type="term" value="C:membrane"/>
    <property type="evidence" value="ECO:0007669"/>
    <property type="project" value="UniProtKB-SubCell"/>
</dbReference>
<reference evidence="7" key="1">
    <citation type="journal article" date="2020" name="Stud. Mycol.">
        <title>101 Dothideomycetes genomes: a test case for predicting lifestyles and emergence of pathogens.</title>
        <authorList>
            <person name="Haridas S."/>
            <person name="Albert R."/>
            <person name="Binder M."/>
            <person name="Bloem J."/>
            <person name="Labutti K."/>
            <person name="Salamov A."/>
            <person name="Andreopoulos B."/>
            <person name="Baker S."/>
            <person name="Barry K."/>
            <person name="Bills G."/>
            <person name="Bluhm B."/>
            <person name="Cannon C."/>
            <person name="Castanera R."/>
            <person name="Culley D."/>
            <person name="Daum C."/>
            <person name="Ezra D."/>
            <person name="Gonzalez J."/>
            <person name="Henrissat B."/>
            <person name="Kuo A."/>
            <person name="Liang C."/>
            <person name="Lipzen A."/>
            <person name="Lutzoni F."/>
            <person name="Magnuson J."/>
            <person name="Mondo S."/>
            <person name="Nolan M."/>
            <person name="Ohm R."/>
            <person name="Pangilinan J."/>
            <person name="Park H.-J."/>
            <person name="Ramirez L."/>
            <person name="Alfaro M."/>
            <person name="Sun H."/>
            <person name="Tritt A."/>
            <person name="Yoshinaga Y."/>
            <person name="Zwiers L.-H."/>
            <person name="Turgeon B."/>
            <person name="Goodwin S."/>
            <person name="Spatafora J."/>
            <person name="Crous P."/>
            <person name="Grigoriev I."/>
        </authorList>
    </citation>
    <scope>NUCLEOTIDE SEQUENCE</scope>
    <source>
        <strain evidence="7">CBS 113818</strain>
    </source>
</reference>
<feature type="compositionally biased region" description="Pro residues" evidence="5">
    <location>
        <begin position="232"/>
        <end position="241"/>
    </location>
</feature>
<dbReference type="Proteomes" id="UP000799424">
    <property type="component" value="Unassembled WGS sequence"/>
</dbReference>
<accession>A0A6A6ZR53</accession>
<feature type="transmembrane region" description="Helical" evidence="6">
    <location>
        <begin position="175"/>
        <end position="200"/>
    </location>
</feature>
<evidence type="ECO:0000313" key="8">
    <source>
        <dbReference type="Proteomes" id="UP000799424"/>
    </source>
</evidence>
<keyword evidence="4 6" id="KW-0472">Membrane</keyword>
<feature type="compositionally biased region" description="Polar residues" evidence="5">
    <location>
        <begin position="339"/>
        <end position="360"/>
    </location>
</feature>
<dbReference type="OrthoDB" id="3692311at2759"/>
<feature type="compositionally biased region" description="Basic and acidic residues" evidence="5">
    <location>
        <begin position="208"/>
        <end position="219"/>
    </location>
</feature>
<evidence type="ECO:0000256" key="2">
    <source>
        <dbReference type="ARBA" id="ARBA00022692"/>
    </source>
</evidence>
<evidence type="ECO:0000256" key="3">
    <source>
        <dbReference type="ARBA" id="ARBA00022989"/>
    </source>
</evidence>
<keyword evidence="8" id="KW-1185">Reference proteome</keyword>
<name>A0A6A6ZR53_9PLEO</name>
<evidence type="ECO:0000256" key="5">
    <source>
        <dbReference type="SAM" id="MobiDB-lite"/>
    </source>
</evidence>
<gene>
    <name evidence="7" type="ORF">CC86DRAFT_457911</name>
</gene>
<protein>
    <submittedName>
        <fullName evidence="7">Uncharacterized protein</fullName>
    </submittedName>
</protein>
<dbReference type="InterPro" id="IPR051694">
    <property type="entry name" value="Immunoregulatory_rcpt-like"/>
</dbReference>